<comment type="caution">
    <text evidence="1">The sequence shown here is derived from an EMBL/GenBank/DDBJ whole genome shotgun (WGS) entry which is preliminary data.</text>
</comment>
<sequence>MLERSVNASPSIEEVDVDNLLKSLELRKDKSAFIPTCISS</sequence>
<evidence type="ECO:0000313" key="1">
    <source>
        <dbReference type="EMBL" id="MCI06082.1"/>
    </source>
</evidence>
<dbReference type="GO" id="GO:0016301">
    <property type="term" value="F:kinase activity"/>
    <property type="evidence" value="ECO:0007669"/>
    <property type="project" value="UniProtKB-KW"/>
</dbReference>
<protein>
    <submittedName>
        <fullName evidence="1">Ketohexokinase-like</fullName>
    </submittedName>
</protein>
<dbReference type="Proteomes" id="UP000265520">
    <property type="component" value="Unassembled WGS sequence"/>
</dbReference>
<feature type="non-terminal residue" evidence="1">
    <location>
        <position position="40"/>
    </location>
</feature>
<name>A0A392P2U6_9FABA</name>
<organism evidence="1 2">
    <name type="scientific">Trifolium medium</name>
    <dbReference type="NCBI Taxonomy" id="97028"/>
    <lineage>
        <taxon>Eukaryota</taxon>
        <taxon>Viridiplantae</taxon>
        <taxon>Streptophyta</taxon>
        <taxon>Embryophyta</taxon>
        <taxon>Tracheophyta</taxon>
        <taxon>Spermatophyta</taxon>
        <taxon>Magnoliopsida</taxon>
        <taxon>eudicotyledons</taxon>
        <taxon>Gunneridae</taxon>
        <taxon>Pentapetalae</taxon>
        <taxon>rosids</taxon>
        <taxon>fabids</taxon>
        <taxon>Fabales</taxon>
        <taxon>Fabaceae</taxon>
        <taxon>Papilionoideae</taxon>
        <taxon>50 kb inversion clade</taxon>
        <taxon>NPAAA clade</taxon>
        <taxon>Hologalegina</taxon>
        <taxon>IRL clade</taxon>
        <taxon>Trifolieae</taxon>
        <taxon>Trifolium</taxon>
    </lineage>
</organism>
<keyword evidence="2" id="KW-1185">Reference proteome</keyword>
<proteinExistence type="predicted"/>
<keyword evidence="1" id="KW-0418">Kinase</keyword>
<accession>A0A392P2U6</accession>
<evidence type="ECO:0000313" key="2">
    <source>
        <dbReference type="Proteomes" id="UP000265520"/>
    </source>
</evidence>
<dbReference type="AlphaFoldDB" id="A0A392P2U6"/>
<keyword evidence="1" id="KW-0808">Transferase</keyword>
<reference evidence="1 2" key="1">
    <citation type="journal article" date="2018" name="Front. Plant Sci.">
        <title>Red Clover (Trifolium pratense) and Zigzag Clover (T. medium) - A Picture of Genomic Similarities and Differences.</title>
        <authorList>
            <person name="Dluhosova J."/>
            <person name="Istvanek J."/>
            <person name="Nedelnik J."/>
            <person name="Repkova J."/>
        </authorList>
    </citation>
    <scope>NUCLEOTIDE SEQUENCE [LARGE SCALE GENOMIC DNA]</scope>
    <source>
        <strain evidence="2">cv. 10/8</strain>
        <tissue evidence="1">Leaf</tissue>
    </source>
</reference>
<dbReference type="EMBL" id="LXQA010060652">
    <property type="protein sequence ID" value="MCI06082.1"/>
    <property type="molecule type" value="Genomic_DNA"/>
</dbReference>